<dbReference type="InterPro" id="IPR000183">
    <property type="entry name" value="Orn/DAP/Arg_de-COase"/>
</dbReference>
<keyword evidence="10" id="KW-1185">Reference proteome</keyword>
<reference evidence="9 10" key="2">
    <citation type="submission" date="2019-06" db="EMBL/GenBank/DDBJ databases">
        <title>A hidden player of endosymbiotic evolution: DNA virus triggered massive gene transfer.</title>
        <authorList>
            <person name="Matsuo M."/>
            <person name="Katahata A."/>
            <person name="Tachikawa M."/>
            <person name="Minakuchi Y."/>
            <person name="Noguchi H."/>
            <person name="Toyoda A."/>
            <person name="Fujiyama A."/>
            <person name="Suzuki Y."/>
            <person name="Satoh S."/>
            <person name="Nakayama T."/>
            <person name="Kamikawa R."/>
            <person name="Nomura M."/>
            <person name="Inagaki Y."/>
            <person name="Ishida K."/>
            <person name="Obokata J."/>
        </authorList>
    </citation>
    <scope>NUCLEOTIDE SEQUENCE [LARGE SCALE GENOMIC DNA]</scope>
    <source>
        <strain evidence="9 10">MYN1</strain>
    </source>
</reference>
<keyword evidence="4" id="KW-0456">Lyase</keyword>
<dbReference type="NCBIfam" id="TIGR01048">
    <property type="entry name" value="lysA"/>
    <property type="match status" value="1"/>
</dbReference>
<evidence type="ECO:0000256" key="3">
    <source>
        <dbReference type="ARBA" id="ARBA00022898"/>
    </source>
</evidence>
<dbReference type="EMBL" id="KX897545">
    <property type="protein sequence ID" value="APP88543.1"/>
    <property type="molecule type" value="Genomic_DNA"/>
</dbReference>
<dbReference type="InterPro" id="IPR009006">
    <property type="entry name" value="Ala_racemase/Decarboxylase_C"/>
</dbReference>
<dbReference type="EMBL" id="LC490351">
    <property type="protein sequence ID" value="BBL86528.1"/>
    <property type="molecule type" value="Genomic_DNA"/>
</dbReference>
<dbReference type="PANTHER" id="PTHR43727:SF2">
    <property type="entry name" value="GROUP IV DECARBOXYLASE"/>
    <property type="match status" value="1"/>
</dbReference>
<accession>A0A1L5YCW3</accession>
<protein>
    <submittedName>
        <fullName evidence="7">Diaminopimelate decarboxylase</fullName>
    </submittedName>
</protein>
<keyword evidence="2" id="KW-0210">Decarboxylase</keyword>
<feature type="domain" description="Orn/DAP/Arg decarboxylase 2 N-terminal" evidence="6">
    <location>
        <begin position="75"/>
        <end position="309"/>
    </location>
</feature>
<dbReference type="CDD" id="cd06828">
    <property type="entry name" value="PLPDE_III_DapDC"/>
    <property type="match status" value="1"/>
</dbReference>
<proteinExistence type="inferred from homology"/>
<dbReference type="SUPFAM" id="SSF51419">
    <property type="entry name" value="PLP-binding barrel"/>
    <property type="match status" value="1"/>
</dbReference>
<dbReference type="InterPro" id="IPR022644">
    <property type="entry name" value="De-COase2_N"/>
</dbReference>
<name>A0A1L5YCW3_9EUKA</name>
<dbReference type="Pfam" id="PF02784">
    <property type="entry name" value="Orn_Arg_deC_N"/>
    <property type="match status" value="1"/>
</dbReference>
<dbReference type="SUPFAM" id="SSF50621">
    <property type="entry name" value="Alanine racemase C-terminal domain-like"/>
    <property type="match status" value="1"/>
</dbReference>
<dbReference type="FunFam" id="3.20.20.10:FF:000003">
    <property type="entry name" value="Diaminopimelate decarboxylase"/>
    <property type="match status" value="1"/>
</dbReference>
<dbReference type="Proteomes" id="UP000503178">
    <property type="component" value="Chromatophore Pltd"/>
</dbReference>
<evidence type="ECO:0000256" key="5">
    <source>
        <dbReference type="PIRSR" id="PIRSR600183-50"/>
    </source>
</evidence>
<evidence type="ECO:0000313" key="9">
    <source>
        <dbReference type="EMBL" id="BBL86528.1"/>
    </source>
</evidence>
<dbReference type="InterPro" id="IPR002986">
    <property type="entry name" value="DAP_deCOOHase_LysA"/>
</dbReference>
<feature type="active site" description="Proton donor" evidence="5">
    <location>
        <position position="374"/>
    </location>
</feature>
<dbReference type="Gene3D" id="2.40.37.10">
    <property type="entry name" value="Lyase, Ornithine Decarboxylase, Chain A, domain 1"/>
    <property type="match status" value="1"/>
</dbReference>
<reference evidence="7" key="1">
    <citation type="journal article" date="2017" name="Protist">
        <title>Diversity of the Photosynthetic Paulinella Species, with the Description of Paulinella micropora sp. nov. and the Chromatophore Genome Sequence for strain KR01.</title>
        <authorList>
            <person name="Lhee D."/>
            <person name="Yang E.C."/>
            <person name="Kim J.I."/>
            <person name="Nakayama T."/>
            <person name="Zuccarello G."/>
            <person name="Andersen R.A."/>
            <person name="Yoon H.S."/>
        </authorList>
    </citation>
    <scope>NUCLEOTIDE SEQUENCE</scope>
    <source>
        <strain evidence="8">FK01</strain>
        <strain evidence="7">KR01</strain>
    </source>
</reference>
<evidence type="ECO:0000256" key="2">
    <source>
        <dbReference type="ARBA" id="ARBA00022793"/>
    </source>
</evidence>
<dbReference type="InterPro" id="IPR029066">
    <property type="entry name" value="PLP-binding_barrel"/>
</dbReference>
<dbReference type="HAMAP" id="MF_02120">
    <property type="entry name" value="LysA"/>
    <property type="match status" value="1"/>
</dbReference>
<dbReference type="PANTHER" id="PTHR43727">
    <property type="entry name" value="DIAMINOPIMELATE DECARBOXYLASE"/>
    <property type="match status" value="1"/>
</dbReference>
<evidence type="ECO:0000313" key="8">
    <source>
        <dbReference type="EMBL" id="AQX45310.1"/>
    </source>
</evidence>
<comment type="cofactor">
    <cofactor evidence="1 5">
        <name>pyridoxal 5'-phosphate</name>
        <dbReference type="ChEBI" id="CHEBI:597326"/>
    </cofactor>
</comment>
<evidence type="ECO:0000259" key="6">
    <source>
        <dbReference type="Pfam" id="PF02784"/>
    </source>
</evidence>
<dbReference type="PRINTS" id="PR01179">
    <property type="entry name" value="ODADCRBXLASE"/>
</dbReference>
<dbReference type="InterPro" id="IPR022657">
    <property type="entry name" value="De-COase2_CS"/>
</dbReference>
<gene>
    <name evidence="7" type="primary">lysA</name>
    <name evidence="9" type="synonym">MYN1_Chr_704</name>
    <name evidence="7" type="ORF">PCKR_779</name>
    <name evidence="8" type="ORF">PFK_779</name>
    <name evidence="9" type="ORF">PMYN1_Chma723</name>
</gene>
<dbReference type="GO" id="GO:0009089">
    <property type="term" value="P:lysine biosynthetic process via diaminopimelate"/>
    <property type="evidence" value="ECO:0007669"/>
    <property type="project" value="InterPro"/>
</dbReference>
<dbReference type="GO" id="GO:0008836">
    <property type="term" value="F:diaminopimelate decarboxylase activity"/>
    <property type="evidence" value="ECO:0007669"/>
    <property type="project" value="InterPro"/>
</dbReference>
<dbReference type="PROSITE" id="PS00879">
    <property type="entry name" value="ODR_DC_2_2"/>
    <property type="match status" value="1"/>
</dbReference>
<evidence type="ECO:0000313" key="10">
    <source>
        <dbReference type="Proteomes" id="UP000503178"/>
    </source>
</evidence>
<evidence type="ECO:0000256" key="1">
    <source>
        <dbReference type="ARBA" id="ARBA00001933"/>
    </source>
</evidence>
<organism evidence="7">
    <name type="scientific">Paulinella micropora</name>
    <dbReference type="NCBI Taxonomy" id="1928728"/>
    <lineage>
        <taxon>Eukaryota</taxon>
        <taxon>Sar</taxon>
        <taxon>Rhizaria</taxon>
        <taxon>Cercozoa</taxon>
        <taxon>Imbricatea</taxon>
        <taxon>Silicofilosea</taxon>
        <taxon>Euglyphida</taxon>
        <taxon>Paulinellidae</taxon>
        <taxon>Paulinella</taxon>
    </lineage>
</organism>
<keyword evidence="3 5" id="KW-0663">Pyridoxal phosphate</keyword>
<keyword evidence="7" id="KW-0934">Plastid</keyword>
<evidence type="ECO:0000313" key="7">
    <source>
        <dbReference type="EMBL" id="APP88543.1"/>
    </source>
</evidence>
<evidence type="ECO:0000256" key="4">
    <source>
        <dbReference type="ARBA" id="ARBA00023239"/>
    </source>
</evidence>
<sequence>MTQNYGFGTCLDSPNKNLAPLVTTLDREGQLEIGGCCLTALANQYGTPLYVLDELTLRTACKAYRDSLIEFYPGISLPLYASKANSCRALSYILASEGFGWDAVSSGELLTALEGNMPTQRILLHGNNKSLHELNLALKHRITIVIDNVYDLQMLAQLIPNNGPPASVMLRVTPGIECHTHEYIRTGRLNSKFGFNLNEIEDILRWLIGCPWIQVTGLHAHIGSQIFELQPHHDLARIMIDMIKLARSMGHPLVDLNIGGGLGIRYTESDCPPSIQSWIKTIAKTIVLKCKEYNLRLPRLLCEPGRSLVGTAGITLYTLGSRKEITGIKTYVSVDGGMSDNPRRITYKSNYTACLVNQANLDYQKNITLVGKHCESGDVLIEDLSLPISKPGDILIVFGTGAYNMSMSSNYNRVPRPSTILVASSKADLIQLREQPDELLYHDVVPPRLSTLY</sequence>
<dbReference type="Gene3D" id="3.20.20.10">
    <property type="entry name" value="Alanine racemase"/>
    <property type="match status" value="1"/>
</dbReference>
<dbReference type="EMBL" id="KY124271">
    <property type="protein sequence ID" value="AQX45310.1"/>
    <property type="molecule type" value="Genomic_DNA"/>
</dbReference>
<feature type="modified residue" description="N6-(pyridoxal phosphate)lysine" evidence="5">
    <location>
        <position position="83"/>
    </location>
</feature>
<dbReference type="PRINTS" id="PR01181">
    <property type="entry name" value="DAPDCRBXLASE"/>
</dbReference>
<dbReference type="AlphaFoldDB" id="A0A1L5YCW3"/>
<geneLocation type="plastid" evidence="7"/>